<accession>A0A6J8CUU9</accession>
<dbReference type="Pfam" id="PF05380">
    <property type="entry name" value="Peptidase_A17"/>
    <property type="match status" value="1"/>
</dbReference>
<dbReference type="PANTHER" id="PTHR47331">
    <property type="entry name" value="PHD-TYPE DOMAIN-CONTAINING PROTEIN"/>
    <property type="match status" value="1"/>
</dbReference>
<gene>
    <name evidence="1" type="ORF">MCOR_33133</name>
</gene>
<evidence type="ECO:0000313" key="1">
    <source>
        <dbReference type="EMBL" id="CAC5398794.1"/>
    </source>
</evidence>
<name>A0A6J8CUU9_MYTCO</name>
<evidence type="ECO:0008006" key="3">
    <source>
        <dbReference type="Google" id="ProtNLM"/>
    </source>
</evidence>
<reference evidence="1 2" key="1">
    <citation type="submission" date="2020-06" db="EMBL/GenBank/DDBJ databases">
        <authorList>
            <person name="Li R."/>
            <person name="Bekaert M."/>
        </authorList>
    </citation>
    <scope>NUCLEOTIDE SEQUENCE [LARGE SCALE GENOMIC DNA]</scope>
    <source>
        <strain evidence="2">wild</strain>
    </source>
</reference>
<keyword evidence="2" id="KW-1185">Reference proteome</keyword>
<proteinExistence type="predicted"/>
<dbReference type="OrthoDB" id="6156325at2759"/>
<dbReference type="AlphaFoldDB" id="A0A6J8CUU9"/>
<dbReference type="InterPro" id="IPR008042">
    <property type="entry name" value="Retrotrans_Pao"/>
</dbReference>
<protein>
    <recommendedName>
        <fullName evidence="3">Reverse transcriptase/retrotransposon-derived protein RNase H-like domain-containing protein</fullName>
    </recommendedName>
</protein>
<dbReference type="EMBL" id="CACVKT020005969">
    <property type="protein sequence ID" value="CAC5398794.1"/>
    <property type="molecule type" value="Genomic_DNA"/>
</dbReference>
<dbReference type="Proteomes" id="UP000507470">
    <property type="component" value="Unassembled WGS sequence"/>
</dbReference>
<organism evidence="1 2">
    <name type="scientific">Mytilus coruscus</name>
    <name type="common">Sea mussel</name>
    <dbReference type="NCBI Taxonomy" id="42192"/>
    <lineage>
        <taxon>Eukaryota</taxon>
        <taxon>Metazoa</taxon>
        <taxon>Spiralia</taxon>
        <taxon>Lophotrochozoa</taxon>
        <taxon>Mollusca</taxon>
        <taxon>Bivalvia</taxon>
        <taxon>Autobranchia</taxon>
        <taxon>Pteriomorphia</taxon>
        <taxon>Mytilida</taxon>
        <taxon>Mytiloidea</taxon>
        <taxon>Mytilidae</taxon>
        <taxon>Mytilinae</taxon>
        <taxon>Mytilus</taxon>
    </lineage>
</organism>
<sequence>MCFGHLWNTDIDVIYVKSAKNTMCSGISKKRKTLSELAEVFGPMGFFSPVIVSGKIFLQDLWERNLKCDDEICGYDKLKWISISAELRKISEVSIPRFIGLEANQNNVTYKLLCFCDASKRAYSTAINLHQSSGNATKCELIFSKSRLAPIKGMTIPKLELMAVLIGVRSQKFVKTELTLVIDKTFL</sequence>
<evidence type="ECO:0000313" key="2">
    <source>
        <dbReference type="Proteomes" id="UP000507470"/>
    </source>
</evidence>